<dbReference type="InterPro" id="IPR008984">
    <property type="entry name" value="SMAD_FHA_dom_sf"/>
</dbReference>
<feature type="region of interest" description="Disordered" evidence="1">
    <location>
        <begin position="1"/>
        <end position="28"/>
    </location>
</feature>
<dbReference type="CDD" id="cd00060">
    <property type="entry name" value="FHA"/>
    <property type="match status" value="1"/>
</dbReference>
<feature type="compositionally biased region" description="Polar residues" evidence="1">
    <location>
        <begin position="416"/>
        <end position="425"/>
    </location>
</feature>
<evidence type="ECO:0008006" key="4">
    <source>
        <dbReference type="Google" id="ProtNLM"/>
    </source>
</evidence>
<feature type="region of interest" description="Disordered" evidence="1">
    <location>
        <begin position="608"/>
        <end position="668"/>
    </location>
</feature>
<proteinExistence type="predicted"/>
<sequence length="857" mass="93054">MPSASPSKIVLRVRRPPDNNQQAQDLETEPLSPIAANGIILGTGVQANCKLRHDPEVDAAHGTLERTSGLGVWVYSDHSREGSILNNEHKVHNSAVVVRHGDKLKLGQTEIELCLKMGKIEATPEEEDDDAAEKEQVSPVGTNQEIEMGTTRLARRRASTPWGSAGSVTKAQQAKQRLPRIDTSGLNFQDGSMSTVQPMATPPEYTASPVPGMRWRRKRNSIATTTLMARLPSPPLEQHGHPHSFHRSRTRFVQGTDTPLTPPEEENTGKPARPPPLEYSSSPIVSPSSIATRQRHNIFQQPPSSLPVPKSGLIAGVPPPPISAGARPTARRDDLRIQVSKKMAAAAPTSAGKAKIPQVIPKALEFQAPASPVAQRDILKQQESLQTILQHKSEEEQLLKQQQEEWMRENRMASDSPGSSTSTPALSPIKRESKSLADIDPDELATFPAPAPVLLRTLSLGIDDQRTIRPSPRLTAAIRASRARLNSFEEKLSGPKHHDSKGRRKTTALAFSPSIRFNHEGVKISPVKENELRTSDESIASTATTVITYHRRVTSSFSSGSASSVDLCDFVGYEQEEDTEDVVTSYTSPDLYGSDELLRRSREDTTLLFNSNRNNSGSLYGTLSPPQSNISSTLSPSSAADTRLGSPRRRGTDTPDTSSSSSNQLLNDIPVPSFDIAIPLGSRVLSPRGGHFDPRSPYKSTAALQNNQLPQLQKLRRPIEDANVEGKDASEPRQPKPQPFRRPNCVPLPGSGSSAPSTGSATETKEASSAEEQKVEEQNESTEAPTTEETLASTDSETPEITTAAETPSTETHTTTGSKKHFIVSFAQKDDRELSEVKVANNSSLALCCVDKVALCK</sequence>
<gene>
    <name evidence="2" type="ORF">PC117_g10050</name>
</gene>
<dbReference type="EMBL" id="RCMK01000238">
    <property type="protein sequence ID" value="KAG2941967.1"/>
    <property type="molecule type" value="Genomic_DNA"/>
</dbReference>
<dbReference type="Proteomes" id="UP000736787">
    <property type="component" value="Unassembled WGS sequence"/>
</dbReference>
<feature type="compositionally biased region" description="Polar residues" evidence="1">
    <location>
        <begin position="781"/>
        <end position="795"/>
    </location>
</feature>
<dbReference type="Gene3D" id="2.60.200.20">
    <property type="match status" value="1"/>
</dbReference>
<organism evidence="2 3">
    <name type="scientific">Phytophthora cactorum</name>
    <dbReference type="NCBI Taxonomy" id="29920"/>
    <lineage>
        <taxon>Eukaryota</taxon>
        <taxon>Sar</taxon>
        <taxon>Stramenopiles</taxon>
        <taxon>Oomycota</taxon>
        <taxon>Peronosporomycetes</taxon>
        <taxon>Peronosporales</taxon>
        <taxon>Peronosporaceae</taxon>
        <taxon>Phytophthora</taxon>
    </lineage>
</organism>
<evidence type="ECO:0000256" key="1">
    <source>
        <dbReference type="SAM" id="MobiDB-lite"/>
    </source>
</evidence>
<feature type="region of interest" description="Disordered" evidence="1">
    <location>
        <begin position="157"/>
        <end position="177"/>
    </location>
</feature>
<dbReference type="SUPFAM" id="SSF49879">
    <property type="entry name" value="SMAD/FHA domain"/>
    <property type="match status" value="1"/>
</dbReference>
<evidence type="ECO:0000313" key="2">
    <source>
        <dbReference type="EMBL" id="KAG2941967.1"/>
    </source>
</evidence>
<reference evidence="2" key="1">
    <citation type="submission" date="2018-10" db="EMBL/GenBank/DDBJ databases">
        <title>Effector identification in a new, highly contiguous assembly of the strawberry crown rot pathogen Phytophthora cactorum.</title>
        <authorList>
            <person name="Armitage A.D."/>
            <person name="Nellist C.F."/>
            <person name="Bates H."/>
            <person name="Vickerstaff R.J."/>
            <person name="Harrison R.J."/>
        </authorList>
    </citation>
    <scope>NUCLEOTIDE SEQUENCE</scope>
    <source>
        <strain evidence="2">4040</strain>
    </source>
</reference>
<accession>A0A8T1DK39</accession>
<dbReference type="AlphaFoldDB" id="A0A8T1DK39"/>
<feature type="compositionally biased region" description="Low complexity" evidence="1">
    <location>
        <begin position="749"/>
        <end position="762"/>
    </location>
</feature>
<feature type="compositionally biased region" description="Polar residues" evidence="1">
    <location>
        <begin position="166"/>
        <end position="175"/>
    </location>
</feature>
<feature type="compositionally biased region" description="Polar residues" evidence="1">
    <location>
        <begin position="608"/>
        <end position="640"/>
    </location>
</feature>
<feature type="region of interest" description="Disordered" evidence="1">
    <location>
        <begin position="397"/>
        <end position="428"/>
    </location>
</feature>
<protein>
    <recommendedName>
        <fullName evidence="4">FHA domain-containing protein</fullName>
    </recommendedName>
</protein>
<feature type="compositionally biased region" description="Basic residues" evidence="1">
    <location>
        <begin position="241"/>
        <end position="250"/>
    </location>
</feature>
<feature type="compositionally biased region" description="Basic and acidic residues" evidence="1">
    <location>
        <begin position="397"/>
        <end position="412"/>
    </location>
</feature>
<feature type="compositionally biased region" description="Low complexity" evidence="1">
    <location>
        <begin position="704"/>
        <end position="713"/>
    </location>
</feature>
<feature type="compositionally biased region" description="Basic and acidic residues" evidence="1">
    <location>
        <begin position="717"/>
        <end position="734"/>
    </location>
</feature>
<feature type="compositionally biased region" description="Low complexity" evidence="1">
    <location>
        <begin position="799"/>
        <end position="816"/>
    </location>
</feature>
<dbReference type="VEuPathDB" id="FungiDB:PC110_g3565"/>
<comment type="caution">
    <text evidence="2">The sequence shown here is derived from an EMBL/GenBank/DDBJ whole genome shotgun (WGS) entry which is preliminary data.</text>
</comment>
<name>A0A8T1DK39_9STRA</name>
<feature type="region of interest" description="Disordered" evidence="1">
    <location>
        <begin position="687"/>
        <end position="821"/>
    </location>
</feature>
<evidence type="ECO:0000313" key="3">
    <source>
        <dbReference type="Proteomes" id="UP000736787"/>
    </source>
</evidence>
<feature type="compositionally biased region" description="Basic and acidic residues" evidence="1">
    <location>
        <begin position="763"/>
        <end position="777"/>
    </location>
</feature>
<feature type="region of interest" description="Disordered" evidence="1">
    <location>
        <begin position="232"/>
        <end position="281"/>
    </location>
</feature>